<dbReference type="EMBL" id="WMJY01000011">
    <property type="protein sequence ID" value="MTH29624.1"/>
    <property type="molecule type" value="Genomic_DNA"/>
</dbReference>
<dbReference type="Gene3D" id="3.40.50.1820">
    <property type="entry name" value="alpha/beta hydrolase"/>
    <property type="match status" value="1"/>
</dbReference>
<evidence type="ECO:0000313" key="2">
    <source>
        <dbReference type="EMBL" id="MTH29624.1"/>
    </source>
</evidence>
<sequence length="314" mass="36181">MDLHLTYKKYVTHQHPFPNDYDGRVVTTLIESRGNKPEFSKTVLYIHGFNDYFFQTHMMEYINANSINFFAIDLRKYGRSLLEGQHPNYCESMREYFPDIDYAVNFIFGQNKDVQFYLMGHSTGGLLATYYAKYGLLRNRLQGLLLNSPFLDFNVPFYVKPFIETVAKYKTSSNVFASIDSLPSLYGESLHKGCLGEWDFDLRYKPITPFPAFFSWILAVRQAQTLIKEAPNLGSLPILLMRSSLTGDSFKKTAVTFESDIVLNVQDMNRIGSKLSDRVEEAIFEGGVHDLVLSKKSIRTKVLETIVHFMQKEL</sequence>
<dbReference type="InterPro" id="IPR051044">
    <property type="entry name" value="MAG_DAG_Lipase"/>
</dbReference>
<accession>A0A7K1GN32</accession>
<dbReference type="SUPFAM" id="SSF53474">
    <property type="entry name" value="alpha/beta-Hydrolases"/>
    <property type="match status" value="1"/>
</dbReference>
<organism evidence="2 3">
    <name type="scientific">Myroides pelagicus</name>
    <dbReference type="NCBI Taxonomy" id="270914"/>
    <lineage>
        <taxon>Bacteria</taxon>
        <taxon>Pseudomonadati</taxon>
        <taxon>Bacteroidota</taxon>
        <taxon>Flavobacteriia</taxon>
        <taxon>Flavobacteriales</taxon>
        <taxon>Flavobacteriaceae</taxon>
        <taxon>Myroides</taxon>
    </lineage>
</organism>
<keyword evidence="3" id="KW-1185">Reference proteome</keyword>
<dbReference type="RefSeq" id="WP_155035620.1">
    <property type="nucleotide sequence ID" value="NZ_JAYMMG010000043.1"/>
</dbReference>
<dbReference type="AlphaFoldDB" id="A0A7K1GN32"/>
<dbReference type="InterPro" id="IPR029058">
    <property type="entry name" value="AB_hydrolase_fold"/>
</dbReference>
<gene>
    <name evidence="2" type="ORF">GJV77_06795</name>
</gene>
<evidence type="ECO:0000313" key="3">
    <source>
        <dbReference type="Proteomes" id="UP000488936"/>
    </source>
</evidence>
<protein>
    <submittedName>
        <fullName evidence="2">Alpha/beta fold hydrolase</fullName>
    </submittedName>
</protein>
<dbReference type="GO" id="GO:0016787">
    <property type="term" value="F:hydrolase activity"/>
    <property type="evidence" value="ECO:0007669"/>
    <property type="project" value="UniProtKB-KW"/>
</dbReference>
<comment type="caution">
    <text evidence="2">The sequence shown here is derived from an EMBL/GenBank/DDBJ whole genome shotgun (WGS) entry which is preliminary data.</text>
</comment>
<keyword evidence="2" id="KW-0378">Hydrolase</keyword>
<dbReference type="OrthoDB" id="9801217at2"/>
<dbReference type="InterPro" id="IPR022742">
    <property type="entry name" value="Hydrolase_4"/>
</dbReference>
<dbReference type="Pfam" id="PF12146">
    <property type="entry name" value="Hydrolase_4"/>
    <property type="match status" value="1"/>
</dbReference>
<reference evidence="2 3" key="1">
    <citation type="journal article" date="2006" name="Int. J. Syst. Evol. Microbiol.">
        <title>Myroides pelagicus sp. nov., isolated from seawater in Thailand.</title>
        <authorList>
            <person name="Yoon J."/>
            <person name="Maneerat S."/>
            <person name="Kawai F."/>
            <person name="Yokota A."/>
        </authorList>
    </citation>
    <scope>NUCLEOTIDE SEQUENCE [LARGE SCALE GENOMIC DNA]</scope>
    <source>
        <strain evidence="2 3">SM1T</strain>
    </source>
</reference>
<evidence type="ECO:0000259" key="1">
    <source>
        <dbReference type="Pfam" id="PF12146"/>
    </source>
</evidence>
<feature type="domain" description="Serine aminopeptidase S33" evidence="1">
    <location>
        <begin position="40"/>
        <end position="169"/>
    </location>
</feature>
<name>A0A7K1GN32_9FLAO</name>
<proteinExistence type="predicted"/>
<dbReference type="Proteomes" id="UP000488936">
    <property type="component" value="Unassembled WGS sequence"/>
</dbReference>
<dbReference type="PANTHER" id="PTHR11614">
    <property type="entry name" value="PHOSPHOLIPASE-RELATED"/>
    <property type="match status" value="1"/>
</dbReference>